<organism evidence="1 2">
    <name type="scientific">Sediminibacillus halophilus</name>
    <dbReference type="NCBI Taxonomy" id="482461"/>
    <lineage>
        <taxon>Bacteria</taxon>
        <taxon>Bacillati</taxon>
        <taxon>Bacillota</taxon>
        <taxon>Bacilli</taxon>
        <taxon>Bacillales</taxon>
        <taxon>Bacillaceae</taxon>
        <taxon>Sediminibacillus</taxon>
    </lineage>
</organism>
<reference evidence="2" key="1">
    <citation type="submission" date="2016-10" db="EMBL/GenBank/DDBJ databases">
        <authorList>
            <person name="Varghese N."/>
            <person name="Submissions S."/>
        </authorList>
    </citation>
    <scope>NUCLEOTIDE SEQUENCE [LARGE SCALE GENOMIC DNA]</scope>
    <source>
        <strain evidence="2">CGMCC 1.6199</strain>
    </source>
</reference>
<accession>A0A1G9P5D2</accession>
<dbReference type="EMBL" id="FNHF01000001">
    <property type="protein sequence ID" value="SDL94092.1"/>
    <property type="molecule type" value="Genomic_DNA"/>
</dbReference>
<keyword evidence="2" id="KW-1185">Reference proteome</keyword>
<dbReference type="RefSeq" id="WP_074597977.1">
    <property type="nucleotide sequence ID" value="NZ_FNHF01000001.1"/>
</dbReference>
<dbReference type="OrthoDB" id="2389720at2"/>
<evidence type="ECO:0000313" key="1">
    <source>
        <dbReference type="EMBL" id="SDL94092.1"/>
    </source>
</evidence>
<protein>
    <submittedName>
        <fullName evidence="1">Uncharacterized protein</fullName>
    </submittedName>
</protein>
<gene>
    <name evidence="1" type="ORF">SAMN05216244_1298</name>
</gene>
<sequence>MTRKLASLTEIYQAKEDIEQLKQQKPELYEQLLHVVSLTRQLQIKYGYLGSLLMEENTPKYQPKFVRESVLSLYLEEVEKLKKRQDIELVRDIIERNHRVSESKICLLLLGAKPELLQGSMIMN</sequence>
<evidence type="ECO:0000313" key="2">
    <source>
        <dbReference type="Proteomes" id="UP000182347"/>
    </source>
</evidence>
<dbReference type="AlphaFoldDB" id="A0A1G9P5D2"/>
<dbReference type="Proteomes" id="UP000182347">
    <property type="component" value="Unassembled WGS sequence"/>
</dbReference>
<dbReference type="STRING" id="482461.SAMN05216244_1298"/>
<name>A0A1G9P5D2_9BACI</name>
<proteinExistence type="predicted"/>